<dbReference type="AlphaFoldDB" id="A0A0F9GFP7"/>
<sequence length="60" mass="7437">MPFTDEFNKLRRHFSNLYNDKARAETFAFQEAFKKKIPTFEDRKRKFKKQIRESLMFTEV</sequence>
<comment type="caution">
    <text evidence="1">The sequence shown here is derived from an EMBL/GenBank/DDBJ whole genome shotgun (WGS) entry which is preliminary data.</text>
</comment>
<reference evidence="1" key="1">
    <citation type="journal article" date="2015" name="Nature">
        <title>Complex archaea that bridge the gap between prokaryotes and eukaryotes.</title>
        <authorList>
            <person name="Spang A."/>
            <person name="Saw J.H."/>
            <person name="Jorgensen S.L."/>
            <person name="Zaremba-Niedzwiedzka K."/>
            <person name="Martijn J."/>
            <person name="Lind A.E."/>
            <person name="van Eijk R."/>
            <person name="Schleper C."/>
            <person name="Guy L."/>
            <person name="Ettema T.J."/>
        </authorList>
    </citation>
    <scope>NUCLEOTIDE SEQUENCE</scope>
</reference>
<organism evidence="1">
    <name type="scientific">marine sediment metagenome</name>
    <dbReference type="NCBI Taxonomy" id="412755"/>
    <lineage>
        <taxon>unclassified sequences</taxon>
        <taxon>metagenomes</taxon>
        <taxon>ecological metagenomes</taxon>
    </lineage>
</organism>
<name>A0A0F9GFP7_9ZZZZ</name>
<evidence type="ECO:0000313" key="1">
    <source>
        <dbReference type="EMBL" id="KKL97588.1"/>
    </source>
</evidence>
<protein>
    <submittedName>
        <fullName evidence="1">Uncharacterized protein</fullName>
    </submittedName>
</protein>
<accession>A0A0F9GFP7</accession>
<dbReference type="EMBL" id="LAZR01018132">
    <property type="protein sequence ID" value="KKL97588.1"/>
    <property type="molecule type" value="Genomic_DNA"/>
</dbReference>
<proteinExistence type="predicted"/>
<gene>
    <name evidence="1" type="ORF">LCGC14_1832970</name>
</gene>